<gene>
    <name evidence="1" type="ORF">J4H91_11200</name>
</gene>
<dbReference type="Proteomes" id="UP000664398">
    <property type="component" value="Unassembled WGS sequence"/>
</dbReference>
<sequence length="80" mass="9104">MSAVVSALPAGKSKSRREPVWLSPEMVCERVPGLTVEILSDRRKKGLRPDWRKPSQKTVIYEQSEIDDWVESTRHVGRAS</sequence>
<name>A0A939LXG3_9MICO</name>
<dbReference type="AlphaFoldDB" id="A0A939LXG3"/>
<evidence type="ECO:0000313" key="2">
    <source>
        <dbReference type="Proteomes" id="UP000664398"/>
    </source>
</evidence>
<protein>
    <submittedName>
        <fullName evidence="1">Uncharacterized protein</fullName>
    </submittedName>
</protein>
<organism evidence="1 2">
    <name type="scientific">Leucobacter ruminantium</name>
    <dbReference type="NCBI Taxonomy" id="1289170"/>
    <lineage>
        <taxon>Bacteria</taxon>
        <taxon>Bacillati</taxon>
        <taxon>Actinomycetota</taxon>
        <taxon>Actinomycetes</taxon>
        <taxon>Micrococcales</taxon>
        <taxon>Microbacteriaceae</taxon>
        <taxon>Leucobacter</taxon>
    </lineage>
</organism>
<evidence type="ECO:0000313" key="1">
    <source>
        <dbReference type="EMBL" id="MBO1805876.1"/>
    </source>
</evidence>
<reference evidence="1" key="1">
    <citation type="submission" date="2021-03" db="EMBL/GenBank/DDBJ databases">
        <title>Leucobacter chromiisoli sp. nov., isolated from chromium-containing soil of chemical plant.</title>
        <authorList>
            <person name="Xu Z."/>
        </authorList>
    </citation>
    <scope>NUCLEOTIDE SEQUENCE</scope>
    <source>
        <strain evidence="1">A2</strain>
    </source>
</reference>
<proteinExistence type="predicted"/>
<accession>A0A939LXG3</accession>
<keyword evidence="2" id="KW-1185">Reference proteome</keyword>
<dbReference type="RefSeq" id="WP_208046346.1">
    <property type="nucleotide sequence ID" value="NZ_JAGDYL010000019.1"/>
</dbReference>
<comment type="caution">
    <text evidence="1">The sequence shown here is derived from an EMBL/GenBank/DDBJ whole genome shotgun (WGS) entry which is preliminary data.</text>
</comment>
<dbReference type="EMBL" id="JAGDYL010000019">
    <property type="protein sequence ID" value="MBO1805876.1"/>
    <property type="molecule type" value="Genomic_DNA"/>
</dbReference>